<organism evidence="1 2">
    <name type="scientific">Saonia flava</name>
    <dbReference type="NCBI Taxonomy" id="523696"/>
    <lineage>
        <taxon>Bacteria</taxon>
        <taxon>Pseudomonadati</taxon>
        <taxon>Bacteroidota</taxon>
        <taxon>Flavobacteriia</taxon>
        <taxon>Flavobacteriales</taxon>
        <taxon>Flavobacteriaceae</taxon>
        <taxon>Saonia</taxon>
    </lineage>
</organism>
<proteinExistence type="predicted"/>
<gene>
    <name evidence="1" type="ORF">GGR42_000355</name>
</gene>
<evidence type="ECO:0000313" key="2">
    <source>
        <dbReference type="Proteomes" id="UP000590442"/>
    </source>
</evidence>
<evidence type="ECO:0000313" key="1">
    <source>
        <dbReference type="EMBL" id="NJB69893.1"/>
    </source>
</evidence>
<protein>
    <submittedName>
        <fullName evidence="1">Uncharacterized protein</fullName>
    </submittedName>
</protein>
<sequence length="200" mass="23675">MTVEAFKKNCVDLKPDVFVQKFLIEDETFFFKEIKSGKEFDFKKDIASILGVHIRDIVIVGSGKFGFSLKPDDASEGLYLFKEFDYNNKKESSAKKSDLDIAIVSSYLFDKELLNLYNHTGFYKNTWDNRNSFGKYALKGKLAIRFLPLEFRLTKEILEVQEKYQKEYGREVNLEIYKSWYFFETYHQQNIKNIQVNLLR</sequence>
<dbReference type="AlphaFoldDB" id="A0A846QU98"/>
<reference evidence="1 2" key="1">
    <citation type="submission" date="2020-03" db="EMBL/GenBank/DDBJ databases">
        <title>Genomic Encyclopedia of Type Strains, Phase IV (KMG-IV): sequencing the most valuable type-strain genomes for metagenomic binning, comparative biology and taxonomic classification.</title>
        <authorList>
            <person name="Goeker M."/>
        </authorList>
    </citation>
    <scope>NUCLEOTIDE SEQUENCE [LARGE SCALE GENOMIC DNA]</scope>
    <source>
        <strain evidence="1 2">DSM 29762</strain>
    </source>
</reference>
<accession>A0A846QU98</accession>
<dbReference type="Proteomes" id="UP000590442">
    <property type="component" value="Unassembled WGS sequence"/>
</dbReference>
<keyword evidence="2" id="KW-1185">Reference proteome</keyword>
<comment type="caution">
    <text evidence="1">The sequence shown here is derived from an EMBL/GenBank/DDBJ whole genome shotgun (WGS) entry which is preliminary data.</text>
</comment>
<dbReference type="RefSeq" id="WP_167960243.1">
    <property type="nucleotide sequence ID" value="NZ_JAATJJ010000001.1"/>
</dbReference>
<dbReference type="EMBL" id="JAATJJ010000001">
    <property type="protein sequence ID" value="NJB69893.1"/>
    <property type="molecule type" value="Genomic_DNA"/>
</dbReference>
<name>A0A846QU98_9FLAO</name>